<name>A0A5C2RMD1_9APHY</name>
<proteinExistence type="predicted"/>
<sequence length="183" mass="20546">MLTAKDESLYTISEAVTISNSEGKSEVRSPMVRGNEDFGEVIDQRPKSRRCLQFAEVRQEAPEFIPEQATNKRVKQRVRNRDENRSGGYTAEMTERKQLNWAILAITYPQLGRCCLKGTVFEEKCREAGFVSDMEAGHTMCARGGCAWVDASKTIRHEKGEGDVGEARLRDISEGWPVSGEVL</sequence>
<reference evidence="2" key="1">
    <citation type="journal article" date="2018" name="Genome Biol. Evol.">
        <title>Genomics and development of Lentinus tigrinus, a white-rot wood-decaying mushroom with dimorphic fruiting bodies.</title>
        <authorList>
            <person name="Wu B."/>
            <person name="Xu Z."/>
            <person name="Knudson A."/>
            <person name="Carlson A."/>
            <person name="Chen N."/>
            <person name="Kovaka S."/>
            <person name="LaButti K."/>
            <person name="Lipzen A."/>
            <person name="Pennachio C."/>
            <person name="Riley R."/>
            <person name="Schakwitz W."/>
            <person name="Umezawa K."/>
            <person name="Ohm R.A."/>
            <person name="Grigoriev I.V."/>
            <person name="Nagy L.G."/>
            <person name="Gibbons J."/>
            <person name="Hibbett D."/>
        </authorList>
    </citation>
    <scope>NUCLEOTIDE SEQUENCE [LARGE SCALE GENOMIC DNA]</scope>
    <source>
        <strain evidence="2">ALCF2SS1-6</strain>
    </source>
</reference>
<evidence type="ECO:0000313" key="3">
    <source>
        <dbReference type="Proteomes" id="UP000313359"/>
    </source>
</evidence>
<gene>
    <name evidence="2" type="ORF">L227DRAFT_568433</name>
</gene>
<protein>
    <submittedName>
        <fullName evidence="2">Uncharacterized protein</fullName>
    </submittedName>
</protein>
<dbReference type="EMBL" id="ML122345">
    <property type="protein sequence ID" value="RPD52683.1"/>
    <property type="molecule type" value="Genomic_DNA"/>
</dbReference>
<organism evidence="2 3">
    <name type="scientific">Lentinus tigrinus ALCF2SS1-6</name>
    <dbReference type="NCBI Taxonomy" id="1328759"/>
    <lineage>
        <taxon>Eukaryota</taxon>
        <taxon>Fungi</taxon>
        <taxon>Dikarya</taxon>
        <taxon>Basidiomycota</taxon>
        <taxon>Agaricomycotina</taxon>
        <taxon>Agaricomycetes</taxon>
        <taxon>Polyporales</taxon>
        <taxon>Polyporaceae</taxon>
        <taxon>Lentinus</taxon>
    </lineage>
</organism>
<evidence type="ECO:0000256" key="1">
    <source>
        <dbReference type="SAM" id="MobiDB-lite"/>
    </source>
</evidence>
<dbReference type="AlphaFoldDB" id="A0A5C2RMD1"/>
<evidence type="ECO:0000313" key="2">
    <source>
        <dbReference type="EMBL" id="RPD52683.1"/>
    </source>
</evidence>
<keyword evidence="3" id="KW-1185">Reference proteome</keyword>
<accession>A0A5C2RMD1</accession>
<dbReference type="Proteomes" id="UP000313359">
    <property type="component" value="Unassembled WGS sequence"/>
</dbReference>
<feature type="region of interest" description="Disordered" evidence="1">
    <location>
        <begin position="70"/>
        <end position="91"/>
    </location>
</feature>